<feature type="region of interest" description="Disordered" evidence="4">
    <location>
        <begin position="708"/>
        <end position="732"/>
    </location>
</feature>
<dbReference type="InterPro" id="IPR038765">
    <property type="entry name" value="Papain-like_cys_pep_sf"/>
</dbReference>
<feature type="region of interest" description="Disordered" evidence="4">
    <location>
        <begin position="1617"/>
        <end position="1653"/>
    </location>
</feature>
<feature type="domain" description="Ubiquitin-like protease family profile" evidence="5">
    <location>
        <begin position="202"/>
        <end position="740"/>
    </location>
</feature>
<dbReference type="GO" id="GO:0008234">
    <property type="term" value="F:cysteine-type peptidase activity"/>
    <property type="evidence" value="ECO:0007669"/>
    <property type="project" value="InterPro"/>
</dbReference>
<evidence type="ECO:0000256" key="4">
    <source>
        <dbReference type="SAM" id="MobiDB-lite"/>
    </source>
</evidence>
<dbReference type="PROSITE" id="PS50600">
    <property type="entry name" value="ULP_PROTEASE"/>
    <property type="match status" value="1"/>
</dbReference>
<feature type="region of interest" description="Disordered" evidence="4">
    <location>
        <begin position="1458"/>
        <end position="1493"/>
    </location>
</feature>
<dbReference type="SUPFAM" id="SSF54001">
    <property type="entry name" value="Cysteine proteinases"/>
    <property type="match status" value="1"/>
</dbReference>
<organism evidence="6 7">
    <name type="scientific">Polyporus arcularius HHB13444</name>
    <dbReference type="NCBI Taxonomy" id="1314778"/>
    <lineage>
        <taxon>Eukaryota</taxon>
        <taxon>Fungi</taxon>
        <taxon>Dikarya</taxon>
        <taxon>Basidiomycota</taxon>
        <taxon>Agaricomycotina</taxon>
        <taxon>Agaricomycetes</taxon>
        <taxon>Polyporales</taxon>
        <taxon>Polyporaceae</taxon>
        <taxon>Polyporus</taxon>
    </lineage>
</organism>
<feature type="compositionally biased region" description="Gly residues" evidence="4">
    <location>
        <begin position="1896"/>
        <end position="1906"/>
    </location>
</feature>
<keyword evidence="3" id="KW-0378">Hydrolase</keyword>
<feature type="compositionally biased region" description="Basic and acidic residues" evidence="4">
    <location>
        <begin position="1670"/>
        <end position="1683"/>
    </location>
</feature>
<dbReference type="Proteomes" id="UP000308197">
    <property type="component" value="Unassembled WGS sequence"/>
</dbReference>
<reference evidence="6 7" key="1">
    <citation type="journal article" date="2019" name="Nat. Ecol. Evol.">
        <title>Megaphylogeny resolves global patterns of mushroom evolution.</title>
        <authorList>
            <person name="Varga T."/>
            <person name="Krizsan K."/>
            <person name="Foldi C."/>
            <person name="Dima B."/>
            <person name="Sanchez-Garcia M."/>
            <person name="Sanchez-Ramirez S."/>
            <person name="Szollosi G.J."/>
            <person name="Szarkandi J.G."/>
            <person name="Papp V."/>
            <person name="Albert L."/>
            <person name="Andreopoulos W."/>
            <person name="Angelini C."/>
            <person name="Antonin V."/>
            <person name="Barry K.W."/>
            <person name="Bougher N.L."/>
            <person name="Buchanan P."/>
            <person name="Buyck B."/>
            <person name="Bense V."/>
            <person name="Catcheside P."/>
            <person name="Chovatia M."/>
            <person name="Cooper J."/>
            <person name="Damon W."/>
            <person name="Desjardin D."/>
            <person name="Finy P."/>
            <person name="Geml J."/>
            <person name="Haridas S."/>
            <person name="Hughes K."/>
            <person name="Justo A."/>
            <person name="Karasinski D."/>
            <person name="Kautmanova I."/>
            <person name="Kiss B."/>
            <person name="Kocsube S."/>
            <person name="Kotiranta H."/>
            <person name="LaButti K.M."/>
            <person name="Lechner B.E."/>
            <person name="Liimatainen K."/>
            <person name="Lipzen A."/>
            <person name="Lukacs Z."/>
            <person name="Mihaltcheva S."/>
            <person name="Morgado L.N."/>
            <person name="Niskanen T."/>
            <person name="Noordeloos M.E."/>
            <person name="Ohm R.A."/>
            <person name="Ortiz-Santana B."/>
            <person name="Ovrebo C."/>
            <person name="Racz N."/>
            <person name="Riley R."/>
            <person name="Savchenko A."/>
            <person name="Shiryaev A."/>
            <person name="Soop K."/>
            <person name="Spirin V."/>
            <person name="Szebenyi C."/>
            <person name="Tomsovsky M."/>
            <person name="Tulloss R.E."/>
            <person name="Uehling J."/>
            <person name="Grigoriev I.V."/>
            <person name="Vagvolgyi C."/>
            <person name="Papp T."/>
            <person name="Martin F.M."/>
            <person name="Miettinen O."/>
            <person name="Hibbett D.S."/>
            <person name="Nagy L.G."/>
        </authorList>
    </citation>
    <scope>NUCLEOTIDE SEQUENCE [LARGE SCALE GENOMIC DNA]</scope>
    <source>
        <strain evidence="6 7">HHB13444</strain>
    </source>
</reference>
<gene>
    <name evidence="6" type="ORF">K466DRAFT_651088</name>
</gene>
<dbReference type="STRING" id="1314778.A0A5C3PRT5"/>
<evidence type="ECO:0000313" key="7">
    <source>
        <dbReference type="Proteomes" id="UP000308197"/>
    </source>
</evidence>
<feature type="compositionally biased region" description="Basic and acidic residues" evidence="4">
    <location>
        <begin position="495"/>
        <end position="510"/>
    </location>
</feature>
<keyword evidence="2" id="KW-0645">Protease</keyword>
<evidence type="ECO:0000256" key="1">
    <source>
        <dbReference type="ARBA" id="ARBA00005234"/>
    </source>
</evidence>
<proteinExistence type="inferred from homology"/>
<evidence type="ECO:0000313" key="6">
    <source>
        <dbReference type="EMBL" id="TFK91309.1"/>
    </source>
</evidence>
<dbReference type="EMBL" id="ML211023">
    <property type="protein sequence ID" value="TFK91309.1"/>
    <property type="molecule type" value="Genomic_DNA"/>
</dbReference>
<feature type="compositionally biased region" description="Basic residues" evidence="4">
    <location>
        <begin position="1884"/>
        <end position="1894"/>
    </location>
</feature>
<feature type="region of interest" description="Disordered" evidence="4">
    <location>
        <begin position="1883"/>
        <end position="1906"/>
    </location>
</feature>
<feature type="compositionally biased region" description="Basic and acidic residues" evidence="4">
    <location>
        <begin position="433"/>
        <end position="449"/>
    </location>
</feature>
<evidence type="ECO:0000256" key="3">
    <source>
        <dbReference type="ARBA" id="ARBA00022801"/>
    </source>
</evidence>
<feature type="compositionally biased region" description="Acidic residues" evidence="4">
    <location>
        <begin position="1471"/>
        <end position="1493"/>
    </location>
</feature>
<dbReference type="InterPro" id="IPR003653">
    <property type="entry name" value="Peptidase_C48_C"/>
</dbReference>
<dbReference type="GO" id="GO:0006508">
    <property type="term" value="P:proteolysis"/>
    <property type="evidence" value="ECO:0007669"/>
    <property type="project" value="UniProtKB-KW"/>
</dbReference>
<keyword evidence="7" id="KW-1185">Reference proteome</keyword>
<dbReference type="InParanoid" id="A0A5C3PRT5"/>
<evidence type="ECO:0000259" key="5">
    <source>
        <dbReference type="PROSITE" id="PS50600"/>
    </source>
</evidence>
<comment type="similarity">
    <text evidence="1">Belongs to the peptidase C48 family.</text>
</comment>
<feature type="region of interest" description="Disordered" evidence="4">
    <location>
        <begin position="1670"/>
        <end position="1696"/>
    </location>
</feature>
<evidence type="ECO:0000256" key="2">
    <source>
        <dbReference type="ARBA" id="ARBA00022670"/>
    </source>
</evidence>
<feature type="region of interest" description="Disordered" evidence="4">
    <location>
        <begin position="421"/>
        <end position="523"/>
    </location>
</feature>
<protein>
    <recommendedName>
        <fullName evidence="5">Ubiquitin-like protease family profile domain-containing protein</fullName>
    </recommendedName>
</protein>
<sequence length="1906" mass="211471">MADALAIDDDSDSELLCQWNALDWIGKNKTYRDPPPVVIAARRQVLAIPPLERKLLPHPSLPISRLLEKKLPAQPATLTQEKAASTFACHPATESLQAVDFQWRPIPPSGYIQDLRNAFGQAWFNGAQSIIDFRYKHSRLPLYVLTYWDEMAVALHNQSAWRKALGWARVQLATLSDTTLAGKVEGTLDVMAWGLGLRALGASASVESLTKLLSDQWLDDDIIDMLATDLANRAPVQSRSAVATLAFVHVIMACYGPDATKAEPTSLLDRYRDRVRDGSVVRLYFPANLNNNHWVTFLVDFEKRTISYAARIVKALTAWLKAALLGRPFEAVGPVLTCGYQQDVISCGICAINTIAHHVLGDELFTPRTRERLRLEYFVIIGRSQIAWGRGQITETARSTLTGDPREGNIPSPLIEGASLQAPAVPRAQGSEKAGRPRSDSSQVDDRPLKRLVSNIEAVSDPSTPPSAAPPQDSASRVPNSPSHTSTNDLSIPIHSERRKQAVVEADTHLKSSASRPSGLASGAVGISRSAMAARKLKEAMQRDDWERDPAKTKTFLEELRLLDGFAEVRDCADGSTTIMHSRCGEWYTVQGPYSVSRFRQHVNGCGIKKTKKNAKATAKPNVPAQTNTLLGWTKPVATAKVAGVVIRPKTSQAARKIHPIERTSSLHLHAKNLGWAVKQKELEGEQDGRLRKGEVHMSVQAVQASLPGSDAAVEAPHRSPQPSSRRGCTGLTEKSDERIPIYLRRSLVSGGGSQSVDAIAQKMYGQPYRDLSDKQKGIVDDTQVQGRRWKNDPFANAIFSVDCAKLVYAASNGTAVCLPCRNVLASHPFRSALNKAMKKKDKIQHEHLNKKYQSPTVTNIFARYTGLQSLVLDDTPDSNAFTRLAVGLVEGKYDGYPIVGGLMRGLLERQEREERGVGLQNFHYNSSVVEFANMCSIISPELYRLLKEHLPLPSIRGLRQKQNAVPPFPLTIGPQNFETVKGYLTRIGYKGPVALSCDDTKLHAAFRTYWDKEKQVHMLVGGTSEPMAVADPEELQRVLADPTLEKATKLRLWCAQIPLSKFPPMIVAAKAIPNSLTVSDLHALVMPILDGLLTCGINVCSYACDGTETERSLQRRLVEKAPYRLTYSIPIPSLPASIAPVVIIIAVYHGRPIVMIQDAKHALKTYRNNMFSGARYLVIGNDAVCYDIARELAFHDDSPLYHRDVEKVDRQDDNAAARLFSPIALEYLTKRAPDCAAQALYVFNMGEAVDAYLNPEIEHIVRIKMVLRTRFFVDIWRSYLRAAGYAESRYFISREAADITRIIVDGLIGLVIVYRDHQDGSTRTPLLPWLHSTEVCEHVFAECRKLVADFTYLDFLYMHPRLQVVLRSIVRFLHTSDPKARAAGYAHTYFDPERVDLAKLAIFPSDIEIQQAAQEAWEEAESLFALVGVVPSDFLSAHPTDMSSRLPSISSWFFNQAEDPDSSSTRPQDEVDSESEIESDEDDEAHDEEDVPSELQHIIDANQGCWDIQNDRDHTRFLDLTCAAVAVAMDDAVTAATFAKPPTPEEVAHREDEDRAALQQAFSDAVRRLQDSLPSEETRLFDRHLRTLEEEIDFSPLIAERRRHETPRAARCVRVGKRNLKASKHPSVSSADVPEAGEEDSEAQPAPSRSAYRGEVLRKMQDVLAQHQEHRLGTGLSRKERWAGPSGATTSAKHAAGNTANAVLAAGQRAAGVITRRSNIFTRYKLPRSDLLADGLVGTPNSGRPYHTSLKKHTYVMVYYEREGRVMIGRIRQIFYREAGKNGQNCWASSADNLGLISYISMQLYDYVGRGQCRAIFGKLASFQTMTFAHMSTDHLLCVLPGQHRLTANRQNLTLDESTLPLFEQYQRPSVVHQIANAVKALKTPRRGKKKSGKGGDGSGTDGED</sequence>
<feature type="compositionally biased region" description="Polar residues" evidence="4">
    <location>
        <begin position="477"/>
        <end position="490"/>
    </location>
</feature>
<accession>A0A5C3PRT5</accession>
<dbReference type="GO" id="GO:0019783">
    <property type="term" value="F:ubiquitin-like protein peptidase activity"/>
    <property type="evidence" value="ECO:0007669"/>
    <property type="project" value="UniProtKB-ARBA"/>
</dbReference>
<name>A0A5C3PRT5_9APHY</name>
<dbReference type="Gene3D" id="3.40.395.10">
    <property type="entry name" value="Adenoviral Proteinase, Chain A"/>
    <property type="match status" value="1"/>
</dbReference>